<comment type="caution">
    <text evidence="2">The sequence shown here is derived from an EMBL/GenBank/DDBJ whole genome shotgun (WGS) entry which is preliminary data.</text>
</comment>
<dbReference type="Proteomes" id="UP000324222">
    <property type="component" value="Unassembled WGS sequence"/>
</dbReference>
<organism evidence="2 3">
    <name type="scientific">Portunus trituberculatus</name>
    <name type="common">Swimming crab</name>
    <name type="synonym">Neptunus trituberculatus</name>
    <dbReference type="NCBI Taxonomy" id="210409"/>
    <lineage>
        <taxon>Eukaryota</taxon>
        <taxon>Metazoa</taxon>
        <taxon>Ecdysozoa</taxon>
        <taxon>Arthropoda</taxon>
        <taxon>Crustacea</taxon>
        <taxon>Multicrustacea</taxon>
        <taxon>Malacostraca</taxon>
        <taxon>Eumalacostraca</taxon>
        <taxon>Eucarida</taxon>
        <taxon>Decapoda</taxon>
        <taxon>Pleocyemata</taxon>
        <taxon>Brachyura</taxon>
        <taxon>Eubrachyura</taxon>
        <taxon>Portunoidea</taxon>
        <taxon>Portunidae</taxon>
        <taxon>Portuninae</taxon>
        <taxon>Portunus</taxon>
    </lineage>
</organism>
<feature type="compositionally biased region" description="Polar residues" evidence="1">
    <location>
        <begin position="104"/>
        <end position="119"/>
    </location>
</feature>
<accession>A0A5B7DR96</accession>
<reference evidence="2 3" key="1">
    <citation type="submission" date="2019-05" db="EMBL/GenBank/DDBJ databases">
        <title>Another draft genome of Portunus trituberculatus and its Hox gene families provides insights of decapod evolution.</title>
        <authorList>
            <person name="Jeong J.-H."/>
            <person name="Song I."/>
            <person name="Kim S."/>
            <person name="Choi T."/>
            <person name="Kim D."/>
            <person name="Ryu S."/>
            <person name="Kim W."/>
        </authorList>
    </citation>
    <scope>NUCLEOTIDE SEQUENCE [LARGE SCALE GENOMIC DNA]</scope>
    <source>
        <tissue evidence="2">Muscle</tissue>
    </source>
</reference>
<evidence type="ECO:0000256" key="1">
    <source>
        <dbReference type="SAM" id="MobiDB-lite"/>
    </source>
</evidence>
<protein>
    <submittedName>
        <fullName evidence="2">Uncharacterized protein</fullName>
    </submittedName>
</protein>
<name>A0A5B7DR96_PORTR</name>
<feature type="compositionally biased region" description="Gly residues" evidence="1">
    <location>
        <begin position="51"/>
        <end position="62"/>
    </location>
</feature>
<dbReference type="AlphaFoldDB" id="A0A5B7DR96"/>
<sequence>MKLVTLASWNNMVGPKQTWRLAVSVNKVVMCGVEDLSVETEMIRTHEKGGGRGVEQGRGGEGWRPTVGGKAKEKVEGVCDRGYEFVGKKRIYDTRLPVVESSRRPSNPTLNSKMQTLNKINDDDDNS</sequence>
<proteinExistence type="predicted"/>
<feature type="region of interest" description="Disordered" evidence="1">
    <location>
        <begin position="44"/>
        <end position="71"/>
    </location>
</feature>
<dbReference type="EMBL" id="VSRR010001302">
    <property type="protein sequence ID" value="MPC24212.1"/>
    <property type="molecule type" value="Genomic_DNA"/>
</dbReference>
<keyword evidence="3" id="KW-1185">Reference proteome</keyword>
<evidence type="ECO:0000313" key="2">
    <source>
        <dbReference type="EMBL" id="MPC24212.1"/>
    </source>
</evidence>
<gene>
    <name evidence="2" type="ORF">E2C01_017289</name>
</gene>
<evidence type="ECO:0000313" key="3">
    <source>
        <dbReference type="Proteomes" id="UP000324222"/>
    </source>
</evidence>
<feature type="region of interest" description="Disordered" evidence="1">
    <location>
        <begin position="98"/>
        <end position="127"/>
    </location>
</feature>